<name>A0AAE1E444_9GAST</name>
<evidence type="ECO:0000313" key="1">
    <source>
        <dbReference type="EMBL" id="KAK3793516.1"/>
    </source>
</evidence>
<comment type="caution">
    <text evidence="1">The sequence shown here is derived from an EMBL/GenBank/DDBJ whole genome shotgun (WGS) entry which is preliminary data.</text>
</comment>
<gene>
    <name evidence="1" type="ORF">RRG08_061403</name>
</gene>
<reference evidence="1" key="1">
    <citation type="journal article" date="2023" name="G3 (Bethesda)">
        <title>A reference genome for the long-term kleptoplast-retaining sea slug Elysia crispata morphotype clarki.</title>
        <authorList>
            <person name="Eastman K.E."/>
            <person name="Pendleton A.L."/>
            <person name="Shaikh M.A."/>
            <person name="Suttiyut T."/>
            <person name="Ogas R."/>
            <person name="Tomko P."/>
            <person name="Gavelis G."/>
            <person name="Widhalm J.R."/>
            <person name="Wisecaver J.H."/>
        </authorList>
    </citation>
    <scope>NUCLEOTIDE SEQUENCE</scope>
    <source>
        <strain evidence="1">ECLA1</strain>
    </source>
</reference>
<evidence type="ECO:0000313" key="2">
    <source>
        <dbReference type="Proteomes" id="UP001283361"/>
    </source>
</evidence>
<dbReference type="EMBL" id="JAWDGP010001218">
    <property type="protein sequence ID" value="KAK3793516.1"/>
    <property type="molecule type" value="Genomic_DNA"/>
</dbReference>
<proteinExistence type="predicted"/>
<dbReference type="AlphaFoldDB" id="A0AAE1E444"/>
<accession>A0AAE1E444</accession>
<dbReference type="Proteomes" id="UP001283361">
    <property type="component" value="Unassembled WGS sequence"/>
</dbReference>
<protein>
    <submittedName>
        <fullName evidence="1">Uncharacterized protein</fullName>
    </submittedName>
</protein>
<keyword evidence="2" id="KW-1185">Reference proteome</keyword>
<organism evidence="1 2">
    <name type="scientific">Elysia crispata</name>
    <name type="common">lettuce slug</name>
    <dbReference type="NCBI Taxonomy" id="231223"/>
    <lineage>
        <taxon>Eukaryota</taxon>
        <taxon>Metazoa</taxon>
        <taxon>Spiralia</taxon>
        <taxon>Lophotrochozoa</taxon>
        <taxon>Mollusca</taxon>
        <taxon>Gastropoda</taxon>
        <taxon>Heterobranchia</taxon>
        <taxon>Euthyneura</taxon>
        <taxon>Panpulmonata</taxon>
        <taxon>Sacoglossa</taxon>
        <taxon>Placobranchoidea</taxon>
        <taxon>Plakobranchidae</taxon>
        <taxon>Elysia</taxon>
    </lineage>
</organism>
<sequence length="161" mass="17376">MVSPGSPLTLVSMFATTGSPLTLVSMFSRSPLANILYVLPLAPPLTPCPLHGHTGLATSHCLNVHHYLATNPLSLCLHWLATNPLSLCLPLAPYFNPCIRHWLILPLYVTGSPLTLVSMFTTGSPLACHSVFSPGSPPCHLIRFYWLATNPCLLCLPLASH</sequence>